<dbReference type="InterPro" id="IPR000719">
    <property type="entry name" value="Prot_kinase_dom"/>
</dbReference>
<dbReference type="STRING" id="48709.A0A1D2M2F2"/>
<dbReference type="GO" id="GO:0005886">
    <property type="term" value="C:plasma membrane"/>
    <property type="evidence" value="ECO:0007669"/>
    <property type="project" value="TreeGrafter"/>
</dbReference>
<dbReference type="Proteomes" id="UP000094527">
    <property type="component" value="Unassembled WGS sequence"/>
</dbReference>
<dbReference type="PANTHER" id="PTHR24416">
    <property type="entry name" value="TYROSINE-PROTEIN KINASE RECEPTOR"/>
    <property type="match status" value="1"/>
</dbReference>
<protein>
    <submittedName>
        <fullName evidence="2">Vascular endothelial growth factor receptor 1</fullName>
    </submittedName>
</protein>
<comment type="caution">
    <text evidence="2">The sequence shown here is derived from an EMBL/GenBank/DDBJ whole genome shotgun (WGS) entry which is preliminary data.</text>
</comment>
<dbReference type="GO" id="GO:0007169">
    <property type="term" value="P:cell surface receptor protein tyrosine kinase signaling pathway"/>
    <property type="evidence" value="ECO:0007669"/>
    <property type="project" value="TreeGrafter"/>
</dbReference>
<dbReference type="GO" id="GO:0043235">
    <property type="term" value="C:receptor complex"/>
    <property type="evidence" value="ECO:0007669"/>
    <property type="project" value="TreeGrafter"/>
</dbReference>
<dbReference type="InterPro" id="IPR050122">
    <property type="entry name" value="RTK"/>
</dbReference>
<reference evidence="2 3" key="1">
    <citation type="journal article" date="2016" name="Genome Biol. Evol.">
        <title>Gene Family Evolution Reflects Adaptation to Soil Environmental Stressors in the Genome of the Collembolan Orchesella cincta.</title>
        <authorList>
            <person name="Faddeeva-Vakhrusheva A."/>
            <person name="Derks M.F."/>
            <person name="Anvar S.Y."/>
            <person name="Agamennone V."/>
            <person name="Suring W."/>
            <person name="Smit S."/>
            <person name="van Straalen N.M."/>
            <person name="Roelofs D."/>
        </authorList>
    </citation>
    <scope>NUCLEOTIDE SEQUENCE [LARGE SCALE GENOMIC DNA]</scope>
    <source>
        <tissue evidence="2">Mixed pool</tissue>
    </source>
</reference>
<keyword evidence="2" id="KW-0675">Receptor</keyword>
<proteinExistence type="predicted"/>
<feature type="domain" description="Protein kinase" evidence="1">
    <location>
        <begin position="1"/>
        <end position="115"/>
    </location>
</feature>
<dbReference type="GO" id="GO:0004714">
    <property type="term" value="F:transmembrane receptor protein tyrosine kinase activity"/>
    <property type="evidence" value="ECO:0007669"/>
    <property type="project" value="TreeGrafter"/>
</dbReference>
<dbReference type="InterPro" id="IPR020635">
    <property type="entry name" value="Tyr_kinase_cat_dom"/>
</dbReference>
<dbReference type="PRINTS" id="PR00109">
    <property type="entry name" value="TYRKINASE"/>
</dbReference>
<dbReference type="Gene3D" id="1.10.510.10">
    <property type="entry name" value="Transferase(Phosphotransferase) domain 1"/>
    <property type="match status" value="1"/>
</dbReference>
<organism evidence="2 3">
    <name type="scientific">Orchesella cincta</name>
    <name type="common">Springtail</name>
    <name type="synonym">Podura cincta</name>
    <dbReference type="NCBI Taxonomy" id="48709"/>
    <lineage>
        <taxon>Eukaryota</taxon>
        <taxon>Metazoa</taxon>
        <taxon>Ecdysozoa</taxon>
        <taxon>Arthropoda</taxon>
        <taxon>Hexapoda</taxon>
        <taxon>Collembola</taxon>
        <taxon>Entomobryomorpha</taxon>
        <taxon>Entomobryoidea</taxon>
        <taxon>Orchesellidae</taxon>
        <taxon>Orchesellinae</taxon>
        <taxon>Orchesella</taxon>
    </lineage>
</organism>
<evidence type="ECO:0000313" key="3">
    <source>
        <dbReference type="Proteomes" id="UP000094527"/>
    </source>
</evidence>
<keyword evidence="3" id="KW-1185">Reference proteome</keyword>
<dbReference type="SMART" id="SM00219">
    <property type="entry name" value="TyrKc"/>
    <property type="match status" value="1"/>
</dbReference>
<dbReference type="InterPro" id="IPR011009">
    <property type="entry name" value="Kinase-like_dom_sf"/>
</dbReference>
<dbReference type="PROSITE" id="PS00109">
    <property type="entry name" value="PROTEIN_KINASE_TYR"/>
    <property type="match status" value="1"/>
</dbReference>
<dbReference type="EMBL" id="LJIJ01006034">
    <property type="protein sequence ID" value="ODM87153.1"/>
    <property type="molecule type" value="Genomic_DNA"/>
</dbReference>
<sequence>MRVIHGDLSARNILVLKNGTTKISDFGLSRKMYASNEYIRKGTEALPWRWLALESLKHMVFSSSSDVWSYGILLWEIFSLGKQPYPGVPLWTSNFIANLEKGLRPAIPRFATSEW</sequence>
<dbReference type="PANTHER" id="PTHR24416:SF600">
    <property type="entry name" value="PDGF- AND VEGF-RECEPTOR RELATED, ISOFORM J"/>
    <property type="match status" value="1"/>
</dbReference>
<dbReference type="OrthoDB" id="3256376at2759"/>
<dbReference type="SUPFAM" id="SSF56112">
    <property type="entry name" value="Protein kinase-like (PK-like)"/>
    <property type="match status" value="1"/>
</dbReference>
<dbReference type="PROSITE" id="PS50011">
    <property type="entry name" value="PROTEIN_KINASE_DOM"/>
    <property type="match status" value="1"/>
</dbReference>
<dbReference type="GO" id="GO:0005524">
    <property type="term" value="F:ATP binding"/>
    <property type="evidence" value="ECO:0007669"/>
    <property type="project" value="InterPro"/>
</dbReference>
<dbReference type="Pfam" id="PF07714">
    <property type="entry name" value="PK_Tyr_Ser-Thr"/>
    <property type="match status" value="1"/>
</dbReference>
<gene>
    <name evidence="2" type="ORF">Ocin01_19530</name>
</gene>
<name>A0A1D2M2F2_ORCCI</name>
<evidence type="ECO:0000259" key="1">
    <source>
        <dbReference type="PROSITE" id="PS50011"/>
    </source>
</evidence>
<dbReference type="AlphaFoldDB" id="A0A1D2M2F2"/>
<dbReference type="InterPro" id="IPR001245">
    <property type="entry name" value="Ser-Thr/Tyr_kinase_cat_dom"/>
</dbReference>
<accession>A0A1D2M2F2</accession>
<dbReference type="InterPro" id="IPR008266">
    <property type="entry name" value="Tyr_kinase_AS"/>
</dbReference>
<dbReference type="OMA" id="RICICFL"/>
<evidence type="ECO:0000313" key="2">
    <source>
        <dbReference type="EMBL" id="ODM87153.1"/>
    </source>
</evidence>